<dbReference type="RefSeq" id="XP_022937472.1">
    <property type="nucleotide sequence ID" value="XM_023081704.1"/>
</dbReference>
<dbReference type="Pfam" id="PF02458">
    <property type="entry name" value="Transferase"/>
    <property type="match status" value="1"/>
</dbReference>
<dbReference type="PANTHER" id="PTHR31642:SF189">
    <property type="entry name" value="ACYLTRANSFERASE GLAUCE"/>
    <property type="match status" value="1"/>
</dbReference>
<accession>A0A6J1FBA8</accession>
<dbReference type="InterPro" id="IPR023213">
    <property type="entry name" value="CAT-like_dom_sf"/>
</dbReference>
<keyword evidence="3" id="KW-0808">Transferase</keyword>
<dbReference type="KEGG" id="cmos:111443874"/>
<dbReference type="GeneID" id="111443874"/>
<keyword evidence="3" id="KW-0012">Acyltransferase</keyword>
<comment type="similarity">
    <text evidence="1">Belongs to the plant acyltransferase family.</text>
</comment>
<name>A0A6J1FBA8_CUCMO</name>
<dbReference type="GO" id="GO:0016747">
    <property type="term" value="F:acyltransferase activity, transferring groups other than amino-acyl groups"/>
    <property type="evidence" value="ECO:0007669"/>
    <property type="project" value="TreeGrafter"/>
</dbReference>
<organism evidence="2 3">
    <name type="scientific">Cucurbita moschata</name>
    <name type="common">Winter crookneck squash</name>
    <name type="synonym">Cucurbita pepo var. moschata</name>
    <dbReference type="NCBI Taxonomy" id="3662"/>
    <lineage>
        <taxon>Eukaryota</taxon>
        <taxon>Viridiplantae</taxon>
        <taxon>Streptophyta</taxon>
        <taxon>Embryophyta</taxon>
        <taxon>Tracheophyta</taxon>
        <taxon>Spermatophyta</taxon>
        <taxon>Magnoliopsida</taxon>
        <taxon>eudicotyledons</taxon>
        <taxon>Gunneridae</taxon>
        <taxon>Pentapetalae</taxon>
        <taxon>rosids</taxon>
        <taxon>fabids</taxon>
        <taxon>Cucurbitales</taxon>
        <taxon>Cucurbitaceae</taxon>
        <taxon>Cucurbiteae</taxon>
        <taxon>Cucurbita</taxon>
    </lineage>
</organism>
<dbReference type="AlphaFoldDB" id="A0A6J1FBA8"/>
<dbReference type="PANTHER" id="PTHR31642">
    <property type="entry name" value="TRICHOTHECENE 3-O-ACETYLTRANSFERASE"/>
    <property type="match status" value="1"/>
</dbReference>
<evidence type="ECO:0000256" key="1">
    <source>
        <dbReference type="ARBA" id="ARBA00009861"/>
    </source>
</evidence>
<sequence>METLDLKVSIKECSIVYPSQETQKKCLFLTNIDQILNFSVETLHFFPPHNHFPPHVVIEKIKATFSKLLVPYHFLAGRLKLSHENGRLEIDCNGAGAGFVVASSDVSLDEIGDLVYPNPAFQHLVSKYLDVFEPDDQPLVIVQVTSFKCGGFAVGFSMNHTTLDGLSFKMFLDNFAALADNKPLAVTPCHDRRLLAARSPPRVTFPHHELLKLHAPLPASPDSSNISVFKDTPQDLDFKIFKLTAADIATLKLKAQPATGSGDEGHVGKKTRVSGFNVVTAHVWRCKALSFDTENNPERSSTMLYAVNIRSRLVPPLPMSYCGNAVLTVYATAKCKELENEPFSSVVEMVAEAAERMTDEYVRSAIDWGELYKGYPNGEFLVSSWWRLGFAEVEYPWGKPRYSCPVVCHRKEIILLFPDMKESGKNNGVNVLVALPKKEMEKFQALFKEFMA</sequence>
<dbReference type="InterPro" id="IPR050317">
    <property type="entry name" value="Plant_Fungal_Acyltransferase"/>
</dbReference>
<evidence type="ECO:0000313" key="3">
    <source>
        <dbReference type="RefSeq" id="XP_022937472.1"/>
    </source>
</evidence>
<dbReference type="Proteomes" id="UP000504609">
    <property type="component" value="Unplaced"/>
</dbReference>
<gene>
    <name evidence="3" type="primary">LOC111443874</name>
</gene>
<dbReference type="Gene3D" id="3.30.559.10">
    <property type="entry name" value="Chloramphenicol acetyltransferase-like domain"/>
    <property type="match status" value="2"/>
</dbReference>
<proteinExistence type="inferred from homology"/>
<protein>
    <submittedName>
        <fullName evidence="3">Fatty alcohol:caffeoyl-CoA acyltransferase</fullName>
    </submittedName>
</protein>
<keyword evidence="2" id="KW-1185">Reference proteome</keyword>
<reference evidence="3" key="1">
    <citation type="submission" date="2025-08" db="UniProtKB">
        <authorList>
            <consortium name="RefSeq"/>
        </authorList>
    </citation>
    <scope>IDENTIFICATION</scope>
    <source>
        <tissue evidence="3">Young leaves</tissue>
    </source>
</reference>
<evidence type="ECO:0000313" key="2">
    <source>
        <dbReference type="Proteomes" id="UP000504609"/>
    </source>
</evidence>